<evidence type="ECO:0000256" key="2">
    <source>
        <dbReference type="ARBA" id="ARBA00023122"/>
    </source>
</evidence>
<dbReference type="PANTHER" id="PTHR22777:SF17">
    <property type="entry name" value="UPF0053 PROTEIN SLL0260"/>
    <property type="match status" value="1"/>
</dbReference>
<dbReference type="Gene3D" id="3.10.580.10">
    <property type="entry name" value="CBS-domain"/>
    <property type="match status" value="1"/>
</dbReference>
<dbReference type="GO" id="GO:0005886">
    <property type="term" value="C:plasma membrane"/>
    <property type="evidence" value="ECO:0007669"/>
    <property type="project" value="TreeGrafter"/>
</dbReference>
<dbReference type="Proteomes" id="UP000824229">
    <property type="component" value="Unassembled WGS sequence"/>
</dbReference>
<keyword evidence="3 4" id="KW-0812">Transmembrane</keyword>
<sequence length="231" mass="24927">MDSSLSIQIVCLILLLIGSGFFSASETALMAISKLDVRHMIEQNLKGAKKLEALLKDPNKLLGSILVGNNLVNIMASSLATMIAIRLSGGSSSGLGVGISTGIMTLLILIFGEITPKSLSTQNAQKISLLVASPISIIVTLFSPIVNILMYITNGLIKLFSGHSNTSKPFITADELKTIVTVSHEEGVLETEEKQMIYNVFDFSHSCAKDIMIPRTNMIAIDVELSYREIL</sequence>
<keyword evidence="3 4" id="KW-0472">Membrane</keyword>
<name>A0A9E2KDM2_9FIRM</name>
<organism evidence="6 7">
    <name type="scientific">Candidatus Cellulosilyticum pullistercoris</name>
    <dbReference type="NCBI Taxonomy" id="2838521"/>
    <lineage>
        <taxon>Bacteria</taxon>
        <taxon>Bacillati</taxon>
        <taxon>Bacillota</taxon>
        <taxon>Clostridia</taxon>
        <taxon>Lachnospirales</taxon>
        <taxon>Cellulosilyticaceae</taxon>
        <taxon>Cellulosilyticum</taxon>
    </lineage>
</organism>
<dbReference type="PROSITE" id="PS51846">
    <property type="entry name" value="CNNM"/>
    <property type="match status" value="1"/>
</dbReference>
<dbReference type="InterPro" id="IPR002550">
    <property type="entry name" value="CNNM"/>
</dbReference>
<gene>
    <name evidence="6" type="ORF">H9872_07025</name>
</gene>
<feature type="transmembrane region" description="Helical" evidence="4">
    <location>
        <begin position="127"/>
        <end position="152"/>
    </location>
</feature>
<feature type="non-terminal residue" evidence="6">
    <location>
        <position position="231"/>
    </location>
</feature>
<evidence type="ECO:0000256" key="3">
    <source>
        <dbReference type="PROSITE-ProRule" id="PRU01193"/>
    </source>
</evidence>
<evidence type="ECO:0000256" key="1">
    <source>
        <dbReference type="ARBA" id="ARBA00022737"/>
    </source>
</evidence>
<keyword evidence="2" id="KW-0129">CBS domain</keyword>
<dbReference type="AlphaFoldDB" id="A0A9E2KDM2"/>
<evidence type="ECO:0000256" key="4">
    <source>
        <dbReference type="SAM" id="Phobius"/>
    </source>
</evidence>
<evidence type="ECO:0000313" key="6">
    <source>
        <dbReference type="EMBL" id="MBU3804491.1"/>
    </source>
</evidence>
<reference evidence="6" key="1">
    <citation type="journal article" date="2021" name="PeerJ">
        <title>Extensive microbial diversity within the chicken gut microbiome revealed by metagenomics and culture.</title>
        <authorList>
            <person name="Gilroy R."/>
            <person name="Ravi A."/>
            <person name="Getino M."/>
            <person name="Pursley I."/>
            <person name="Horton D.L."/>
            <person name="Alikhan N.F."/>
            <person name="Baker D."/>
            <person name="Gharbi K."/>
            <person name="Hall N."/>
            <person name="Watson M."/>
            <person name="Adriaenssens E.M."/>
            <person name="Foster-Nyarko E."/>
            <person name="Jarju S."/>
            <person name="Secka A."/>
            <person name="Antonio M."/>
            <person name="Oren A."/>
            <person name="Chaudhuri R.R."/>
            <person name="La Ragione R."/>
            <person name="Hildebrand F."/>
            <person name="Pallen M.J."/>
        </authorList>
    </citation>
    <scope>NUCLEOTIDE SEQUENCE</scope>
    <source>
        <strain evidence="6">B5-657</strain>
    </source>
</reference>
<feature type="domain" description="CNNM transmembrane" evidence="5">
    <location>
        <begin position="1"/>
        <end position="193"/>
    </location>
</feature>
<feature type="transmembrane region" description="Helical" evidence="4">
    <location>
        <begin position="95"/>
        <end position="115"/>
    </location>
</feature>
<reference evidence="6" key="2">
    <citation type="submission" date="2021-04" db="EMBL/GenBank/DDBJ databases">
        <authorList>
            <person name="Gilroy R."/>
        </authorList>
    </citation>
    <scope>NUCLEOTIDE SEQUENCE</scope>
    <source>
        <strain evidence="6">B5-657</strain>
    </source>
</reference>
<dbReference type="EMBL" id="JAHLFQ010000160">
    <property type="protein sequence ID" value="MBU3804491.1"/>
    <property type="molecule type" value="Genomic_DNA"/>
</dbReference>
<evidence type="ECO:0000313" key="7">
    <source>
        <dbReference type="Proteomes" id="UP000824229"/>
    </source>
</evidence>
<comment type="caution">
    <text evidence="6">The sequence shown here is derived from an EMBL/GenBank/DDBJ whole genome shotgun (WGS) entry which is preliminary data.</text>
</comment>
<dbReference type="Pfam" id="PF01595">
    <property type="entry name" value="CNNM"/>
    <property type="match status" value="1"/>
</dbReference>
<keyword evidence="1" id="KW-0677">Repeat</keyword>
<protein>
    <submittedName>
        <fullName evidence="6">DUF21 domain-containing protein</fullName>
    </submittedName>
</protein>
<dbReference type="PANTHER" id="PTHR22777">
    <property type="entry name" value="HEMOLYSIN-RELATED"/>
    <property type="match status" value="1"/>
</dbReference>
<keyword evidence="3 4" id="KW-1133">Transmembrane helix</keyword>
<dbReference type="InterPro" id="IPR046342">
    <property type="entry name" value="CBS_dom_sf"/>
</dbReference>
<accession>A0A9E2KDM2</accession>
<evidence type="ECO:0000259" key="5">
    <source>
        <dbReference type="PROSITE" id="PS51846"/>
    </source>
</evidence>
<proteinExistence type="predicted"/>